<evidence type="ECO:0000313" key="4">
    <source>
        <dbReference type="EMBL" id="KAK2646470.1"/>
    </source>
</evidence>
<organism evidence="4 5">
    <name type="scientific">Dipteronia dyeriana</name>
    <dbReference type="NCBI Taxonomy" id="168575"/>
    <lineage>
        <taxon>Eukaryota</taxon>
        <taxon>Viridiplantae</taxon>
        <taxon>Streptophyta</taxon>
        <taxon>Embryophyta</taxon>
        <taxon>Tracheophyta</taxon>
        <taxon>Spermatophyta</taxon>
        <taxon>Magnoliopsida</taxon>
        <taxon>eudicotyledons</taxon>
        <taxon>Gunneridae</taxon>
        <taxon>Pentapetalae</taxon>
        <taxon>rosids</taxon>
        <taxon>malvids</taxon>
        <taxon>Sapindales</taxon>
        <taxon>Sapindaceae</taxon>
        <taxon>Hippocastanoideae</taxon>
        <taxon>Acereae</taxon>
        <taxon>Dipteronia</taxon>
    </lineage>
</organism>
<dbReference type="PRINTS" id="PR00153">
    <property type="entry name" value="CSAPPISMRASE"/>
</dbReference>
<reference evidence="4" key="1">
    <citation type="journal article" date="2023" name="Plant J.">
        <title>Genome sequences and population genomics provide insights into the demographic history, inbreeding, and mutation load of two 'living fossil' tree species of Dipteronia.</title>
        <authorList>
            <person name="Feng Y."/>
            <person name="Comes H.P."/>
            <person name="Chen J."/>
            <person name="Zhu S."/>
            <person name="Lu R."/>
            <person name="Zhang X."/>
            <person name="Li P."/>
            <person name="Qiu J."/>
            <person name="Olsen K.M."/>
            <person name="Qiu Y."/>
        </authorList>
    </citation>
    <scope>NUCLEOTIDE SEQUENCE</scope>
    <source>
        <strain evidence="4">KIB01</strain>
    </source>
</reference>
<dbReference type="PANTHER" id="PTHR11071:SF561">
    <property type="entry name" value="PEPTIDYL-PROLYL CIS-TRANS ISOMERASE D-RELATED"/>
    <property type="match status" value="1"/>
</dbReference>
<comment type="catalytic activity">
    <reaction evidence="2">
        <text>[protein]-peptidylproline (omega=180) = [protein]-peptidylproline (omega=0)</text>
        <dbReference type="Rhea" id="RHEA:16237"/>
        <dbReference type="Rhea" id="RHEA-COMP:10747"/>
        <dbReference type="Rhea" id="RHEA-COMP:10748"/>
        <dbReference type="ChEBI" id="CHEBI:83833"/>
        <dbReference type="ChEBI" id="CHEBI:83834"/>
        <dbReference type="EC" id="5.2.1.8"/>
    </reaction>
</comment>
<evidence type="ECO:0000256" key="1">
    <source>
        <dbReference type="ARBA" id="ARBA00007365"/>
    </source>
</evidence>
<dbReference type="InterPro" id="IPR002130">
    <property type="entry name" value="Cyclophilin-type_PPIase_dom"/>
</dbReference>
<evidence type="ECO:0000259" key="3">
    <source>
        <dbReference type="PROSITE" id="PS50072"/>
    </source>
</evidence>
<evidence type="ECO:0000256" key="2">
    <source>
        <dbReference type="RuleBase" id="RU363019"/>
    </source>
</evidence>
<dbReference type="AlphaFoldDB" id="A0AAD9WY81"/>
<keyword evidence="5" id="KW-1185">Reference proteome</keyword>
<name>A0AAD9WY81_9ROSI</name>
<dbReference type="Proteomes" id="UP001280121">
    <property type="component" value="Unassembled WGS sequence"/>
</dbReference>
<comment type="similarity">
    <text evidence="1 2">Belongs to the cyclophilin-type PPIase family.</text>
</comment>
<dbReference type="InterPro" id="IPR029000">
    <property type="entry name" value="Cyclophilin-like_dom_sf"/>
</dbReference>
<dbReference type="GO" id="GO:0003755">
    <property type="term" value="F:peptidyl-prolyl cis-trans isomerase activity"/>
    <property type="evidence" value="ECO:0007669"/>
    <property type="project" value="UniProtKB-UniRule"/>
</dbReference>
<dbReference type="Gene3D" id="2.40.100.10">
    <property type="entry name" value="Cyclophilin-like"/>
    <property type="match status" value="1"/>
</dbReference>
<evidence type="ECO:0000313" key="5">
    <source>
        <dbReference type="Proteomes" id="UP001280121"/>
    </source>
</evidence>
<dbReference type="GO" id="GO:0016018">
    <property type="term" value="F:cyclosporin A binding"/>
    <property type="evidence" value="ECO:0007669"/>
    <property type="project" value="TreeGrafter"/>
</dbReference>
<dbReference type="GO" id="GO:0005737">
    <property type="term" value="C:cytoplasm"/>
    <property type="evidence" value="ECO:0007669"/>
    <property type="project" value="TreeGrafter"/>
</dbReference>
<dbReference type="GO" id="GO:0006457">
    <property type="term" value="P:protein folding"/>
    <property type="evidence" value="ECO:0007669"/>
    <property type="project" value="TreeGrafter"/>
</dbReference>
<keyword evidence="2" id="KW-0413">Isomerase</keyword>
<comment type="function">
    <text evidence="2">PPIases accelerate the folding of proteins. It catalyzes the cis-trans isomerization of proline imidic peptide bonds in oligopeptides.</text>
</comment>
<comment type="caution">
    <text evidence="4">The sequence shown here is derived from an EMBL/GenBank/DDBJ whole genome shotgun (WGS) entry which is preliminary data.</text>
</comment>
<dbReference type="Pfam" id="PF00160">
    <property type="entry name" value="Pro_isomerase"/>
    <property type="match status" value="1"/>
</dbReference>
<sequence>MYVLNYIWLSIFSVLQKRKANPTVFIDLNIGGQPVGKLMIELFADSTLITAENFQALYTGEKGIGRNKKPLHYKGKIFHRVIPRCMFNGGDLTNFDGLGAESIYVPGFDCSNM</sequence>
<proteinExistence type="inferred from homology"/>
<dbReference type="EMBL" id="JANJYI010000006">
    <property type="protein sequence ID" value="KAK2646470.1"/>
    <property type="molecule type" value="Genomic_DNA"/>
</dbReference>
<dbReference type="EC" id="5.2.1.8" evidence="2"/>
<keyword evidence="2" id="KW-0697">Rotamase</keyword>
<feature type="domain" description="PPIase cyclophilin-type" evidence="3">
    <location>
        <begin position="25"/>
        <end position="113"/>
    </location>
</feature>
<gene>
    <name evidence="4" type="ORF">Ddye_021665</name>
</gene>
<dbReference type="PANTHER" id="PTHR11071">
    <property type="entry name" value="PEPTIDYL-PROLYL CIS-TRANS ISOMERASE"/>
    <property type="match status" value="1"/>
</dbReference>
<accession>A0AAD9WY81</accession>
<protein>
    <recommendedName>
        <fullName evidence="2">Peptidyl-prolyl cis-trans isomerase</fullName>
        <shortName evidence="2">PPIase</shortName>
        <ecNumber evidence="2">5.2.1.8</ecNumber>
    </recommendedName>
</protein>
<dbReference type="SUPFAM" id="SSF50891">
    <property type="entry name" value="Cyclophilin-like"/>
    <property type="match status" value="1"/>
</dbReference>
<dbReference type="PROSITE" id="PS50072">
    <property type="entry name" value="CSA_PPIASE_2"/>
    <property type="match status" value="1"/>
</dbReference>